<protein>
    <submittedName>
        <fullName evidence="6">TetR/AcrR family transcriptional regulator</fullName>
    </submittedName>
</protein>
<dbReference type="Pfam" id="PF00440">
    <property type="entry name" value="TetR_N"/>
    <property type="match status" value="1"/>
</dbReference>
<evidence type="ECO:0000313" key="6">
    <source>
        <dbReference type="EMBL" id="PZR05486.1"/>
    </source>
</evidence>
<feature type="DNA-binding region" description="H-T-H motif" evidence="4">
    <location>
        <begin position="33"/>
        <end position="52"/>
    </location>
</feature>
<dbReference type="RefSeq" id="WP_303734535.1">
    <property type="nucleotide sequence ID" value="NZ_CAKZHK010000008.1"/>
</dbReference>
<dbReference type="AlphaFoldDB" id="A0A2W5T0S1"/>
<organism evidence="6 7">
    <name type="scientific">Corynebacterium kroppenstedtii</name>
    <dbReference type="NCBI Taxonomy" id="161879"/>
    <lineage>
        <taxon>Bacteria</taxon>
        <taxon>Bacillati</taxon>
        <taxon>Actinomycetota</taxon>
        <taxon>Actinomycetes</taxon>
        <taxon>Mycobacteriales</taxon>
        <taxon>Corynebacteriaceae</taxon>
        <taxon>Corynebacterium</taxon>
    </lineage>
</organism>
<dbReference type="Proteomes" id="UP000249432">
    <property type="component" value="Unassembled WGS sequence"/>
</dbReference>
<evidence type="ECO:0000256" key="3">
    <source>
        <dbReference type="ARBA" id="ARBA00023163"/>
    </source>
</evidence>
<keyword evidence="2 4" id="KW-0238">DNA-binding</keyword>
<evidence type="ECO:0000256" key="1">
    <source>
        <dbReference type="ARBA" id="ARBA00023015"/>
    </source>
</evidence>
<keyword evidence="1" id="KW-0805">Transcription regulation</keyword>
<dbReference type="SUPFAM" id="SSF48498">
    <property type="entry name" value="Tetracyclin repressor-like, C-terminal domain"/>
    <property type="match status" value="1"/>
</dbReference>
<dbReference type="GO" id="GO:0000976">
    <property type="term" value="F:transcription cis-regulatory region binding"/>
    <property type="evidence" value="ECO:0007669"/>
    <property type="project" value="TreeGrafter"/>
</dbReference>
<comment type="caution">
    <text evidence="6">The sequence shown here is derived from an EMBL/GenBank/DDBJ whole genome shotgun (WGS) entry which is preliminary data.</text>
</comment>
<dbReference type="GO" id="GO:0003700">
    <property type="term" value="F:DNA-binding transcription factor activity"/>
    <property type="evidence" value="ECO:0007669"/>
    <property type="project" value="TreeGrafter"/>
</dbReference>
<dbReference type="InterPro" id="IPR049445">
    <property type="entry name" value="TetR_SbtR-like_C"/>
</dbReference>
<dbReference type="Gene3D" id="1.10.357.10">
    <property type="entry name" value="Tetracycline Repressor, domain 2"/>
    <property type="match status" value="1"/>
</dbReference>
<keyword evidence="3" id="KW-0804">Transcription</keyword>
<dbReference type="InterPro" id="IPR009057">
    <property type="entry name" value="Homeodomain-like_sf"/>
</dbReference>
<dbReference type="PANTHER" id="PTHR30055">
    <property type="entry name" value="HTH-TYPE TRANSCRIPTIONAL REGULATOR RUTR"/>
    <property type="match status" value="1"/>
</dbReference>
<dbReference type="EMBL" id="QFRA01000006">
    <property type="protein sequence ID" value="PZR05486.1"/>
    <property type="molecule type" value="Genomic_DNA"/>
</dbReference>
<accession>A0A2W5T0S1</accession>
<dbReference type="PRINTS" id="PR00455">
    <property type="entry name" value="HTHTETR"/>
</dbReference>
<gene>
    <name evidence="6" type="ORF">DI525_04190</name>
</gene>
<evidence type="ECO:0000313" key="7">
    <source>
        <dbReference type="Proteomes" id="UP000249432"/>
    </source>
</evidence>
<dbReference type="PROSITE" id="PS50977">
    <property type="entry name" value="HTH_TETR_2"/>
    <property type="match status" value="1"/>
</dbReference>
<dbReference type="InterPro" id="IPR050109">
    <property type="entry name" value="HTH-type_TetR-like_transc_reg"/>
</dbReference>
<name>A0A2W5T0S1_9CORY</name>
<feature type="domain" description="HTH tetR-type" evidence="5">
    <location>
        <begin position="11"/>
        <end position="70"/>
    </location>
</feature>
<dbReference type="SUPFAM" id="SSF46689">
    <property type="entry name" value="Homeodomain-like"/>
    <property type="match status" value="1"/>
</dbReference>
<evidence type="ECO:0000256" key="2">
    <source>
        <dbReference type="ARBA" id="ARBA00023125"/>
    </source>
</evidence>
<dbReference type="Pfam" id="PF21597">
    <property type="entry name" value="TetR_C_43"/>
    <property type="match status" value="1"/>
</dbReference>
<proteinExistence type="predicted"/>
<evidence type="ECO:0000259" key="5">
    <source>
        <dbReference type="PROSITE" id="PS50977"/>
    </source>
</evidence>
<dbReference type="InterPro" id="IPR001647">
    <property type="entry name" value="HTH_TetR"/>
</dbReference>
<dbReference type="PANTHER" id="PTHR30055:SF234">
    <property type="entry name" value="HTH-TYPE TRANSCRIPTIONAL REGULATOR BETI"/>
    <property type="match status" value="1"/>
</dbReference>
<reference evidence="6 7" key="1">
    <citation type="submission" date="2017-08" db="EMBL/GenBank/DDBJ databases">
        <title>Infants hospitalized years apart are colonized by the same room-sourced microbial strains.</title>
        <authorList>
            <person name="Brooks B."/>
            <person name="Olm M.R."/>
            <person name="Firek B.A."/>
            <person name="Baker R."/>
            <person name="Thomas B.C."/>
            <person name="Morowitz M.J."/>
            <person name="Banfield J.F."/>
        </authorList>
    </citation>
    <scope>NUCLEOTIDE SEQUENCE [LARGE SCALE GENOMIC DNA]</scope>
    <source>
        <strain evidence="6">S2_003_000_R1_3</strain>
    </source>
</reference>
<evidence type="ECO:0000256" key="4">
    <source>
        <dbReference type="PROSITE-ProRule" id="PRU00335"/>
    </source>
</evidence>
<dbReference type="InterPro" id="IPR023772">
    <property type="entry name" value="DNA-bd_HTH_TetR-type_CS"/>
</dbReference>
<sequence>MAQSKLRKDAAHNRELLLEAGRDLFAQRGLCVTLNDVAHHAGVGVGTAYRRFPNKEALLEAIVERQVDELEGILHDALEEDDPWVGVVTYLERSLILQVQDRAMAQLLSGRHMSPESFDRERDRLAPLINSLAHRARRAGVIRRDIVGTDLVMIQIAVVSVALTCTDREGVSNRDDAAEVYRRYLWIMLDGLKPARDAVSPLPVDPLTTEQAHALLGSNGVPSKLGKDFS</sequence>
<dbReference type="PROSITE" id="PS01081">
    <property type="entry name" value="HTH_TETR_1"/>
    <property type="match status" value="1"/>
</dbReference>
<dbReference type="InterPro" id="IPR036271">
    <property type="entry name" value="Tet_transcr_reg_TetR-rel_C_sf"/>
</dbReference>